<feature type="region of interest" description="Disordered" evidence="1">
    <location>
        <begin position="201"/>
        <end position="239"/>
    </location>
</feature>
<evidence type="ECO:0000313" key="3">
    <source>
        <dbReference type="EMBL" id="REH27676.1"/>
    </source>
</evidence>
<feature type="compositionally biased region" description="Low complexity" evidence="1">
    <location>
        <begin position="113"/>
        <end position="133"/>
    </location>
</feature>
<dbReference type="Proteomes" id="UP000256269">
    <property type="component" value="Unassembled WGS sequence"/>
</dbReference>
<evidence type="ECO:0000313" key="4">
    <source>
        <dbReference type="Proteomes" id="UP000256269"/>
    </source>
</evidence>
<dbReference type="OrthoDB" id="3405601at2"/>
<reference evidence="3 4" key="1">
    <citation type="submission" date="2018-08" db="EMBL/GenBank/DDBJ databases">
        <title>Genomic Encyclopedia of Archaeal and Bacterial Type Strains, Phase II (KMG-II): from individual species to whole genera.</title>
        <authorList>
            <person name="Goeker M."/>
        </authorList>
    </citation>
    <scope>NUCLEOTIDE SEQUENCE [LARGE SCALE GENOMIC DNA]</scope>
    <source>
        <strain evidence="3 4">DSM 45791</strain>
    </source>
</reference>
<keyword evidence="2" id="KW-1133">Transmembrane helix</keyword>
<organism evidence="3 4">
    <name type="scientific">Kutzneria buriramensis</name>
    <dbReference type="NCBI Taxonomy" id="1045776"/>
    <lineage>
        <taxon>Bacteria</taxon>
        <taxon>Bacillati</taxon>
        <taxon>Actinomycetota</taxon>
        <taxon>Actinomycetes</taxon>
        <taxon>Pseudonocardiales</taxon>
        <taxon>Pseudonocardiaceae</taxon>
        <taxon>Kutzneria</taxon>
    </lineage>
</organism>
<evidence type="ECO:0000256" key="2">
    <source>
        <dbReference type="SAM" id="Phobius"/>
    </source>
</evidence>
<dbReference type="AlphaFoldDB" id="A0A3E0GVJ4"/>
<keyword evidence="2" id="KW-0812">Transmembrane</keyword>
<dbReference type="RefSeq" id="WP_116181679.1">
    <property type="nucleotide sequence ID" value="NZ_CP144375.1"/>
</dbReference>
<sequence length="239" mass="23684">MSKHTDRHPLDRRTAERLLDGAPVAGGHPLADLLAAATVPAGGGELAGEDAAVAAFRAARPGPVSHRRPSKLKNLANARIAAVAAAVAVILGGVATAAATGYLPTPLGGHPAVVPAHASAAEPSSTTSSTSHTTKPDNDDHGSPTSGASPSPSLTGLCNAYIAGAGSDHGKALDNPAFGSLIDNAGGRDKVDEYCADLLAGQQGHNGDTNGNGKGHDPKGSPANHPDHTTGPPSTHSNH</sequence>
<keyword evidence="2" id="KW-0472">Membrane</keyword>
<evidence type="ECO:0000256" key="1">
    <source>
        <dbReference type="SAM" id="MobiDB-lite"/>
    </source>
</evidence>
<protein>
    <submittedName>
        <fullName evidence="3">Uncharacterized protein</fullName>
    </submittedName>
</protein>
<comment type="caution">
    <text evidence="3">The sequence shown here is derived from an EMBL/GenBank/DDBJ whole genome shotgun (WGS) entry which is preliminary data.</text>
</comment>
<dbReference type="EMBL" id="QUNO01000029">
    <property type="protein sequence ID" value="REH27676.1"/>
    <property type="molecule type" value="Genomic_DNA"/>
</dbReference>
<feature type="transmembrane region" description="Helical" evidence="2">
    <location>
        <begin position="80"/>
        <end position="103"/>
    </location>
</feature>
<keyword evidence="4" id="KW-1185">Reference proteome</keyword>
<gene>
    <name evidence="3" type="ORF">BCF44_12964</name>
</gene>
<name>A0A3E0GVJ4_9PSEU</name>
<feature type="region of interest" description="Disordered" evidence="1">
    <location>
        <begin position="113"/>
        <end position="152"/>
    </location>
</feature>
<accession>A0A3E0GVJ4</accession>
<feature type="compositionally biased region" description="Low complexity" evidence="1">
    <location>
        <begin position="143"/>
        <end position="152"/>
    </location>
</feature>
<proteinExistence type="predicted"/>